<dbReference type="GO" id="GO:0003755">
    <property type="term" value="F:peptidyl-prolyl cis-trans isomerase activity"/>
    <property type="evidence" value="ECO:0007669"/>
    <property type="project" value="UniProtKB-UniRule"/>
</dbReference>
<proteinExistence type="inferred from homology"/>
<evidence type="ECO:0000256" key="6">
    <source>
        <dbReference type="ARBA" id="ARBA00023186"/>
    </source>
</evidence>
<feature type="domain" description="PPIase FKBP-type" evidence="11">
    <location>
        <begin position="6"/>
        <end position="79"/>
    </location>
</feature>
<evidence type="ECO:0000256" key="2">
    <source>
        <dbReference type="ARBA" id="ARBA00004496"/>
    </source>
</evidence>
<keyword evidence="7 9" id="KW-0413">Isomerase</keyword>
<evidence type="ECO:0000256" key="8">
    <source>
        <dbReference type="ARBA" id="ARBA00037071"/>
    </source>
</evidence>
<dbReference type="EMBL" id="NXIE01000001">
    <property type="protein sequence ID" value="RXK14590.1"/>
    <property type="molecule type" value="Genomic_DNA"/>
</dbReference>
<evidence type="ECO:0000256" key="3">
    <source>
        <dbReference type="ARBA" id="ARBA00006577"/>
    </source>
</evidence>
<dbReference type="EC" id="5.2.1.8" evidence="10"/>
<dbReference type="Gene3D" id="3.10.50.40">
    <property type="match status" value="1"/>
</dbReference>
<dbReference type="Proteomes" id="UP000289718">
    <property type="component" value="Unassembled WGS sequence"/>
</dbReference>
<dbReference type="AlphaFoldDB" id="A0A4Q1AZY6"/>
<reference evidence="12 13" key="1">
    <citation type="submission" date="2017-09" db="EMBL/GenBank/DDBJ databases">
        <title>Genomics of the genus Arcobacter.</title>
        <authorList>
            <person name="Perez-Cataluna A."/>
            <person name="Figueras M.J."/>
            <person name="Salas-Masso N."/>
        </authorList>
    </citation>
    <scope>NUCLEOTIDE SEQUENCE [LARGE SCALE GENOMIC DNA]</scope>
    <source>
        <strain evidence="12 13">F156-34</strain>
    </source>
</reference>
<dbReference type="PANTHER" id="PTHR47861:SF3">
    <property type="entry name" value="FKBP-TYPE PEPTIDYL-PROLYL CIS-TRANS ISOMERASE SLYD"/>
    <property type="match status" value="1"/>
</dbReference>
<evidence type="ECO:0000259" key="11">
    <source>
        <dbReference type="PROSITE" id="PS50059"/>
    </source>
</evidence>
<gene>
    <name evidence="12" type="ORF">CP965_03855</name>
</gene>
<keyword evidence="13" id="KW-1185">Reference proteome</keyword>
<comment type="catalytic activity">
    <reaction evidence="1 9 10">
        <text>[protein]-peptidylproline (omega=180) = [protein]-peptidylproline (omega=0)</text>
        <dbReference type="Rhea" id="RHEA:16237"/>
        <dbReference type="Rhea" id="RHEA-COMP:10747"/>
        <dbReference type="Rhea" id="RHEA-COMP:10748"/>
        <dbReference type="ChEBI" id="CHEBI:83833"/>
        <dbReference type="ChEBI" id="CHEBI:83834"/>
        <dbReference type="EC" id="5.2.1.8"/>
    </reaction>
</comment>
<dbReference type="Pfam" id="PF00254">
    <property type="entry name" value="FKBP_C"/>
    <property type="match status" value="1"/>
</dbReference>
<evidence type="ECO:0000256" key="4">
    <source>
        <dbReference type="ARBA" id="ARBA00022490"/>
    </source>
</evidence>
<organism evidence="12 13">
    <name type="scientific">Halarcobacter mediterraneus</name>
    <dbReference type="NCBI Taxonomy" id="2023153"/>
    <lineage>
        <taxon>Bacteria</taxon>
        <taxon>Pseudomonadati</taxon>
        <taxon>Campylobacterota</taxon>
        <taxon>Epsilonproteobacteria</taxon>
        <taxon>Campylobacterales</taxon>
        <taxon>Arcobacteraceae</taxon>
        <taxon>Halarcobacter</taxon>
    </lineage>
</organism>
<name>A0A4Q1AZY6_9BACT</name>
<dbReference type="GO" id="GO:0042026">
    <property type="term" value="P:protein refolding"/>
    <property type="evidence" value="ECO:0007669"/>
    <property type="project" value="UniProtKB-ARBA"/>
</dbReference>
<dbReference type="InterPro" id="IPR046357">
    <property type="entry name" value="PPIase_dom_sf"/>
</dbReference>
<comment type="function">
    <text evidence="8">Also involved in hydrogenase metallocenter assembly, probably by participating in the nickel insertion step. This function in hydrogenase biosynthesis requires chaperone activity and the presence of the metal-binding domain, but not PPIase activity.</text>
</comment>
<dbReference type="GO" id="GO:0005737">
    <property type="term" value="C:cytoplasm"/>
    <property type="evidence" value="ECO:0007669"/>
    <property type="project" value="UniProtKB-SubCell"/>
</dbReference>
<keyword evidence="5 9" id="KW-0697">Rotamase</keyword>
<evidence type="ECO:0000256" key="9">
    <source>
        <dbReference type="PROSITE-ProRule" id="PRU00277"/>
    </source>
</evidence>
<comment type="subcellular location">
    <subcellularLocation>
        <location evidence="2">Cytoplasm</location>
    </subcellularLocation>
</comment>
<keyword evidence="6" id="KW-0143">Chaperone</keyword>
<dbReference type="PANTHER" id="PTHR47861">
    <property type="entry name" value="FKBP-TYPE PEPTIDYL-PROLYL CIS-TRANS ISOMERASE SLYD"/>
    <property type="match status" value="1"/>
</dbReference>
<evidence type="ECO:0000256" key="10">
    <source>
        <dbReference type="RuleBase" id="RU003915"/>
    </source>
</evidence>
<dbReference type="PROSITE" id="PS50059">
    <property type="entry name" value="FKBP_PPIASE"/>
    <property type="match status" value="1"/>
</dbReference>
<dbReference type="InterPro" id="IPR001179">
    <property type="entry name" value="PPIase_FKBP_dom"/>
</dbReference>
<accession>A0A4Q1AZY6</accession>
<protein>
    <recommendedName>
        <fullName evidence="10">Peptidyl-prolyl cis-trans isomerase</fullName>
        <ecNumber evidence="10">5.2.1.8</ecNumber>
    </recommendedName>
</protein>
<dbReference type="OrthoDB" id="9808891at2"/>
<sequence>MAIENNQVVAMMYELKVDGEVVDSNIDKDPLEFTFGTGQIIPGLETRIIEMNEGDSKDVTVPAAEAYGEYNEEAKQVLPKEQFGDLELSVGMPLQGQGENGQPIQVVISDIKEDGSVEVDFNHPLAGKELNFSITINSII</sequence>
<dbReference type="SUPFAM" id="SSF54534">
    <property type="entry name" value="FKBP-like"/>
    <property type="match status" value="1"/>
</dbReference>
<keyword evidence="4" id="KW-0963">Cytoplasm</keyword>
<evidence type="ECO:0000256" key="1">
    <source>
        <dbReference type="ARBA" id="ARBA00000971"/>
    </source>
</evidence>
<evidence type="ECO:0000313" key="12">
    <source>
        <dbReference type="EMBL" id="RXK14590.1"/>
    </source>
</evidence>
<dbReference type="RefSeq" id="WP_129060729.1">
    <property type="nucleotide sequence ID" value="NZ_NXIE01000001.1"/>
</dbReference>
<comment type="similarity">
    <text evidence="3 10">Belongs to the FKBP-type PPIase family.</text>
</comment>
<evidence type="ECO:0000313" key="13">
    <source>
        <dbReference type="Proteomes" id="UP000289718"/>
    </source>
</evidence>
<evidence type="ECO:0000256" key="7">
    <source>
        <dbReference type="ARBA" id="ARBA00023235"/>
    </source>
</evidence>
<comment type="caution">
    <text evidence="12">The sequence shown here is derived from an EMBL/GenBank/DDBJ whole genome shotgun (WGS) entry which is preliminary data.</text>
</comment>
<evidence type="ECO:0000256" key="5">
    <source>
        <dbReference type="ARBA" id="ARBA00023110"/>
    </source>
</evidence>